<evidence type="ECO:0000256" key="1">
    <source>
        <dbReference type="SAM" id="Phobius"/>
    </source>
</evidence>
<evidence type="ECO:0000313" key="3">
    <source>
        <dbReference type="EMBL" id="BDR56640.1"/>
    </source>
</evidence>
<evidence type="ECO:0000313" key="4">
    <source>
        <dbReference type="Proteomes" id="UP001321804"/>
    </source>
</evidence>
<evidence type="ECO:0000259" key="2">
    <source>
        <dbReference type="Pfam" id="PF04892"/>
    </source>
</evidence>
<proteinExistence type="predicted"/>
<keyword evidence="1" id="KW-0812">Transmembrane</keyword>
<dbReference type="PANTHER" id="PTHR36834:SF2">
    <property type="entry name" value="MEMBRANE PROTEIN"/>
    <property type="match status" value="1"/>
</dbReference>
<dbReference type="InterPro" id="IPR006976">
    <property type="entry name" value="VanZ-like"/>
</dbReference>
<accession>A0AAU9DAF5</accession>
<feature type="transmembrane region" description="Helical" evidence="1">
    <location>
        <begin position="122"/>
        <end position="144"/>
    </location>
</feature>
<gene>
    <name evidence="3" type="ORF">KIMC2_12020</name>
</gene>
<keyword evidence="1" id="KW-1133">Transmembrane helix</keyword>
<dbReference type="KEGG" id="xak:KIMC2_12020"/>
<protein>
    <submittedName>
        <fullName evidence="3">Glycopeptide antibiotics resistance protein</fullName>
    </submittedName>
</protein>
<feature type="transmembrane region" description="Helical" evidence="1">
    <location>
        <begin position="64"/>
        <end position="82"/>
    </location>
</feature>
<keyword evidence="4" id="KW-1185">Reference proteome</keyword>
<name>A0AAU9DAF5_9LACO</name>
<sequence length="212" mass="25537">MYIVGALYNFLYKSWGYRFINFGIVRMGFFALDKTIIYFLIFLVFRTLYNYFVRKKGTTVQKELVYDLFIFYILFVLFFTVFRKQYWPWQIPIDFHRSLSDVNWIPFVQTLKMNNGITKVALIYNFLGNIILFIPLGMLFYSIGKKPRHKFLVFLEGFCLSLFIETAQFFTHSGQADVDDLIFNSIGILIGLLIYYILFERKHKRKKRRKKK</sequence>
<dbReference type="Pfam" id="PF04892">
    <property type="entry name" value="VanZ"/>
    <property type="match status" value="1"/>
</dbReference>
<feature type="transmembrane region" description="Helical" evidence="1">
    <location>
        <begin position="151"/>
        <end position="170"/>
    </location>
</feature>
<dbReference type="AlphaFoldDB" id="A0AAU9DAF5"/>
<keyword evidence="1" id="KW-0472">Membrane</keyword>
<feature type="transmembrane region" description="Helical" evidence="1">
    <location>
        <begin position="182"/>
        <end position="199"/>
    </location>
</feature>
<organism evidence="3 4">
    <name type="scientific">Xylocopilactobacillus apis</name>
    <dbReference type="NCBI Taxonomy" id="2932183"/>
    <lineage>
        <taxon>Bacteria</taxon>
        <taxon>Bacillati</taxon>
        <taxon>Bacillota</taxon>
        <taxon>Bacilli</taxon>
        <taxon>Lactobacillales</taxon>
        <taxon>Lactobacillaceae</taxon>
        <taxon>Xylocopilactobacillus</taxon>
    </lineage>
</organism>
<dbReference type="PANTHER" id="PTHR36834">
    <property type="entry name" value="MEMBRANE PROTEIN-RELATED"/>
    <property type="match status" value="1"/>
</dbReference>
<reference evidence="3 4" key="1">
    <citation type="journal article" date="2023" name="Microbiol. Spectr.">
        <title>Symbiosis of Carpenter Bees with Uncharacterized Lactic Acid Bacteria Showing NAD Auxotrophy.</title>
        <authorList>
            <person name="Kawasaki S."/>
            <person name="Ozawa K."/>
            <person name="Mori T."/>
            <person name="Yamamoto A."/>
            <person name="Ito M."/>
            <person name="Ohkuma M."/>
            <person name="Sakamoto M."/>
            <person name="Matsutani M."/>
        </authorList>
    </citation>
    <scope>NUCLEOTIDE SEQUENCE [LARGE SCALE GENOMIC DNA]</scope>
    <source>
        <strain evidence="3 4">KimC2</strain>
    </source>
</reference>
<dbReference type="EMBL" id="AP026801">
    <property type="protein sequence ID" value="BDR56640.1"/>
    <property type="molecule type" value="Genomic_DNA"/>
</dbReference>
<dbReference type="Proteomes" id="UP001321804">
    <property type="component" value="Chromosome"/>
</dbReference>
<dbReference type="InterPro" id="IPR053150">
    <property type="entry name" value="Teicoplanin_resist-assoc"/>
</dbReference>
<feature type="domain" description="VanZ-like" evidence="2">
    <location>
        <begin position="69"/>
        <end position="198"/>
    </location>
</feature>